<dbReference type="Proteomes" id="UP001386955">
    <property type="component" value="Unassembled WGS sequence"/>
</dbReference>
<feature type="domain" description="Protein kinase" evidence="8">
    <location>
        <begin position="796"/>
        <end position="1105"/>
    </location>
</feature>
<feature type="region of interest" description="Disordered" evidence="7">
    <location>
        <begin position="323"/>
        <end position="355"/>
    </location>
</feature>
<comment type="subcellular location">
    <subcellularLocation>
        <location evidence="1">Membrane</location>
    </subcellularLocation>
</comment>
<evidence type="ECO:0000256" key="6">
    <source>
        <dbReference type="ARBA" id="ARBA00023136"/>
    </source>
</evidence>
<evidence type="ECO:0000259" key="8">
    <source>
        <dbReference type="PROSITE" id="PS50011"/>
    </source>
</evidence>
<dbReference type="InterPro" id="IPR055414">
    <property type="entry name" value="LRR_R13L4/SHOC2-like"/>
</dbReference>
<dbReference type="InterPro" id="IPR032675">
    <property type="entry name" value="LRR_dom_sf"/>
</dbReference>
<dbReference type="SUPFAM" id="SSF56112">
    <property type="entry name" value="Protein kinase-like (PK-like)"/>
    <property type="match status" value="1"/>
</dbReference>
<dbReference type="SMART" id="SM00365">
    <property type="entry name" value="LRR_SD22"/>
    <property type="match status" value="2"/>
</dbReference>
<sequence>MGFCFSSLSLFHSPLPIARTSSEPMQLLHSDEPAPEHRDSPEKPDDPNTASDSLDSGTDDSVALDVTGKCVEFPAAENAEDSAESLYVYKNVYSLIPKSVSRLARLRTLKFFGNEINLFAPEFGNLTALECLQMKISSPGIGGLPLHSLKGLKELELSKCPPRPSAFPILTEISGLKCLTKLSICHFSIRYLPPEIGCLKKLEYLDLSFNKIKTLPAEISYLEDLISMKVANNKLVKLPSAMSSLSRLESLDLSNNRLTSIGSLELASMHRLQKLNLQYNKLLRIFQIPSWICCNLEGNDEARSKDDYSSSSVEMDLYESNFQDNDETLSDGPHNASSSMLTSSSSSSRSFASRKSGKRWKRRYYLQQKARQERLNNSRKWKAIDHDQLLSKKIHRISEPENHDSLASESCVEIVSENGNMDDNKKQIFSEPAVNDNVIDTGDCRTTESKEEKDASLCTLEKRQSEHGEACLEVLECVYKSKRHLDRDLDNPKPCKSRKSISSSSSLSCKYSKISFCGIEDHLSDGFYDAGRDRPCMPLESYEKNQCLTSREVIVLDRRRDEELDAVMLSAQALVYNLKKLNGLNRHGNQDGVDNLQTASLLALFVSDHFGGSDKSAIVERTRKSVSGSNYNKPFVCTCSAGSSTSISASSEPVANAIEDITLSKMSEKSLHSIKKRRNSVIVPIGSVQYGVCRHRALLFKYLCDHVEPPVPCELVRGYLDFSPHAWNIVLIKRGATWVRMLIDACRPLDIREEKDPEYFCRYIPLNRTTIPLSSRGSSSPHYSLPSLTTCDELEAKSSTTLVKCKFGSVEAAAKVRTLEEQGSSADKIKNFEYNCLGEIRILGALKHPCIVEMYGHQMSCQWSVTADGNPENRVLRSAIFMEYVEGGSLKNYLEKLSEAGEKHVPVELALHIAKDVSCALSELHSRHIIHRDIKSENILFDLDRKRDDGTPTVKLCDFDSAVPLRSALHACCIAHVGTPPPCVCVGTPRWMAPEVMRTMYKKSTYGLETDIWSFGCLLLEMLTLQIPYSGLPDSHFVESLQMGKRPQLTDELEVLSSMNEPAMIPSGEELDKSDILKFLVHLFHKCVEENPSKRPTAEEIHKMLLTHTGRLQV</sequence>
<dbReference type="Pfam" id="PF14381">
    <property type="entry name" value="EDR1_CTR1_ARMC3_pept"/>
    <property type="match status" value="1"/>
</dbReference>
<evidence type="ECO:0000256" key="1">
    <source>
        <dbReference type="ARBA" id="ARBA00004370"/>
    </source>
</evidence>
<feature type="region of interest" description="Disordered" evidence="7">
    <location>
        <begin position="24"/>
        <end position="58"/>
    </location>
</feature>
<gene>
    <name evidence="9" type="ORF">VNO78_19434</name>
</gene>
<keyword evidence="2" id="KW-0433">Leucine-rich repeat</keyword>
<dbReference type="SUPFAM" id="SSF52047">
    <property type="entry name" value="RNI-like"/>
    <property type="match status" value="1"/>
</dbReference>
<dbReference type="InterPro" id="IPR003591">
    <property type="entry name" value="Leu-rich_rpt_typical-subtyp"/>
</dbReference>
<evidence type="ECO:0000313" key="9">
    <source>
        <dbReference type="EMBL" id="KAK7391082.1"/>
    </source>
</evidence>
<dbReference type="Pfam" id="PF23598">
    <property type="entry name" value="LRR_14"/>
    <property type="match status" value="1"/>
</dbReference>
<dbReference type="PRINTS" id="PR00019">
    <property type="entry name" value="LEURICHRPT"/>
</dbReference>
<dbReference type="PROSITE" id="PS51450">
    <property type="entry name" value="LRR"/>
    <property type="match status" value="2"/>
</dbReference>
<protein>
    <recommendedName>
        <fullName evidence="8">Protein kinase domain-containing protein</fullName>
    </recommendedName>
</protein>
<dbReference type="PANTHER" id="PTHR24359">
    <property type="entry name" value="SERINE/THREONINE-PROTEIN KINASE SBK1"/>
    <property type="match status" value="1"/>
</dbReference>
<dbReference type="PANTHER" id="PTHR24359:SF1">
    <property type="entry name" value="INHIBITOR OF NUCLEAR FACTOR KAPPA-B KINASE EPSILON SUBUNIT HOMOLOG 1-RELATED"/>
    <property type="match status" value="1"/>
</dbReference>
<keyword evidence="10" id="KW-1185">Reference proteome</keyword>
<keyword evidence="3" id="KW-0812">Transmembrane</keyword>
<dbReference type="InterPro" id="IPR055164">
    <property type="entry name" value="EDR1/CTR1/ARMC3-like_pept-like"/>
</dbReference>
<organism evidence="9 10">
    <name type="scientific">Psophocarpus tetragonolobus</name>
    <name type="common">Winged bean</name>
    <name type="synonym">Dolichos tetragonolobus</name>
    <dbReference type="NCBI Taxonomy" id="3891"/>
    <lineage>
        <taxon>Eukaryota</taxon>
        <taxon>Viridiplantae</taxon>
        <taxon>Streptophyta</taxon>
        <taxon>Embryophyta</taxon>
        <taxon>Tracheophyta</taxon>
        <taxon>Spermatophyta</taxon>
        <taxon>Magnoliopsida</taxon>
        <taxon>eudicotyledons</taxon>
        <taxon>Gunneridae</taxon>
        <taxon>Pentapetalae</taxon>
        <taxon>rosids</taxon>
        <taxon>fabids</taxon>
        <taxon>Fabales</taxon>
        <taxon>Fabaceae</taxon>
        <taxon>Papilionoideae</taxon>
        <taxon>50 kb inversion clade</taxon>
        <taxon>NPAAA clade</taxon>
        <taxon>indigoferoid/millettioid clade</taxon>
        <taxon>Phaseoleae</taxon>
        <taxon>Psophocarpus</taxon>
    </lineage>
</organism>
<dbReference type="GO" id="GO:0004674">
    <property type="term" value="F:protein serine/threonine kinase activity"/>
    <property type="evidence" value="ECO:0007669"/>
    <property type="project" value="TreeGrafter"/>
</dbReference>
<evidence type="ECO:0000256" key="5">
    <source>
        <dbReference type="ARBA" id="ARBA00022989"/>
    </source>
</evidence>
<keyword evidence="5" id="KW-1133">Transmembrane helix</keyword>
<keyword evidence="6" id="KW-0472">Membrane</keyword>
<keyword evidence="4" id="KW-0677">Repeat</keyword>
<dbReference type="InterPro" id="IPR001611">
    <property type="entry name" value="Leu-rich_rpt"/>
</dbReference>
<feature type="compositionally biased region" description="Basic and acidic residues" evidence="7">
    <location>
        <begin position="29"/>
        <end position="46"/>
    </location>
</feature>
<evidence type="ECO:0000256" key="3">
    <source>
        <dbReference type="ARBA" id="ARBA00022692"/>
    </source>
</evidence>
<dbReference type="InterPro" id="IPR000719">
    <property type="entry name" value="Prot_kinase_dom"/>
</dbReference>
<dbReference type="SUPFAM" id="SSF54001">
    <property type="entry name" value="Cysteine proteinases"/>
    <property type="match status" value="1"/>
</dbReference>
<dbReference type="Gene3D" id="3.80.10.10">
    <property type="entry name" value="Ribonuclease Inhibitor"/>
    <property type="match status" value="1"/>
</dbReference>
<dbReference type="InterPro" id="IPR038765">
    <property type="entry name" value="Papain-like_cys_pep_sf"/>
</dbReference>
<dbReference type="FunFam" id="1.10.510.10:FF:000988">
    <property type="entry name" value="Leucine-rich repeat protein kinase family protein"/>
    <property type="match status" value="1"/>
</dbReference>
<dbReference type="SMART" id="SM00220">
    <property type="entry name" value="S_TKc"/>
    <property type="match status" value="1"/>
</dbReference>
<dbReference type="PROSITE" id="PS00108">
    <property type="entry name" value="PROTEIN_KINASE_ST"/>
    <property type="match status" value="1"/>
</dbReference>
<dbReference type="GO" id="GO:0016020">
    <property type="term" value="C:membrane"/>
    <property type="evidence" value="ECO:0007669"/>
    <property type="project" value="UniProtKB-SubCell"/>
</dbReference>
<dbReference type="EMBL" id="JAYMYS010000005">
    <property type="protein sequence ID" value="KAK7391082.1"/>
    <property type="molecule type" value="Genomic_DNA"/>
</dbReference>
<feature type="compositionally biased region" description="Low complexity" evidence="7">
    <location>
        <begin position="337"/>
        <end position="354"/>
    </location>
</feature>
<evidence type="ECO:0000256" key="7">
    <source>
        <dbReference type="SAM" id="MobiDB-lite"/>
    </source>
</evidence>
<reference evidence="9 10" key="1">
    <citation type="submission" date="2024-01" db="EMBL/GenBank/DDBJ databases">
        <title>The genomes of 5 underutilized Papilionoideae crops provide insights into root nodulation and disease resistanc.</title>
        <authorList>
            <person name="Jiang F."/>
        </authorList>
    </citation>
    <scope>NUCLEOTIDE SEQUENCE [LARGE SCALE GENOMIC DNA]</scope>
    <source>
        <strain evidence="9">DUOXIRENSHENG_FW03</strain>
        <tissue evidence="9">Leaves</tissue>
    </source>
</reference>
<dbReference type="Pfam" id="PF00069">
    <property type="entry name" value="Pkinase"/>
    <property type="match status" value="1"/>
</dbReference>
<evidence type="ECO:0000313" key="10">
    <source>
        <dbReference type="Proteomes" id="UP001386955"/>
    </source>
</evidence>
<evidence type="ECO:0000256" key="2">
    <source>
        <dbReference type="ARBA" id="ARBA00022614"/>
    </source>
</evidence>
<name>A0AAN9S862_PSOTE</name>
<dbReference type="SMART" id="SM00369">
    <property type="entry name" value="LRR_TYP"/>
    <property type="match status" value="4"/>
</dbReference>
<accession>A0AAN9S862</accession>
<dbReference type="AlphaFoldDB" id="A0AAN9S862"/>
<dbReference type="GO" id="GO:0005524">
    <property type="term" value="F:ATP binding"/>
    <property type="evidence" value="ECO:0007669"/>
    <property type="project" value="InterPro"/>
</dbReference>
<dbReference type="Gene3D" id="1.10.510.10">
    <property type="entry name" value="Transferase(Phosphotransferase) domain 1"/>
    <property type="match status" value="1"/>
</dbReference>
<comment type="caution">
    <text evidence="9">The sequence shown here is derived from an EMBL/GenBank/DDBJ whole genome shotgun (WGS) entry which is preliminary data.</text>
</comment>
<dbReference type="SMART" id="SM00364">
    <property type="entry name" value="LRR_BAC"/>
    <property type="match status" value="3"/>
</dbReference>
<dbReference type="PROSITE" id="PS50011">
    <property type="entry name" value="PROTEIN_KINASE_DOM"/>
    <property type="match status" value="1"/>
</dbReference>
<dbReference type="FunFam" id="3.80.10.10:FF:000880">
    <property type="entry name" value="Leucine-rich repeat protein kinase family protein"/>
    <property type="match status" value="1"/>
</dbReference>
<evidence type="ECO:0000256" key="4">
    <source>
        <dbReference type="ARBA" id="ARBA00022737"/>
    </source>
</evidence>
<dbReference type="InterPro" id="IPR008271">
    <property type="entry name" value="Ser/Thr_kinase_AS"/>
</dbReference>
<dbReference type="InterPro" id="IPR011009">
    <property type="entry name" value="Kinase-like_dom_sf"/>
</dbReference>
<proteinExistence type="predicted"/>